<evidence type="ECO:0000313" key="1">
    <source>
        <dbReference type="EMBL" id="MBT1704600.1"/>
    </source>
</evidence>
<dbReference type="GO" id="GO:0016787">
    <property type="term" value="F:hydrolase activity"/>
    <property type="evidence" value="ECO:0007669"/>
    <property type="project" value="UniProtKB-KW"/>
</dbReference>
<keyword evidence="2" id="KW-1185">Reference proteome</keyword>
<sequence length="273" mass="30416">MAVKAICTDIDGTLLDNRRELSDRTIAAIKKVSSKIPVILASSRMPSAMTHLQKQLDILHYPLIAYNGGYVIHYADGSLNPQVFESVFIPADICAGMLSMIEKTSIHASLYFEDNWYAPAMDYWAEREAKITKVEPVIKDPNKVVEGWIATNSGAHKVMFMGPEQEMDVLEKQLGQQLSSHLNIYRSRPTYLEIAAKRISKATALELLLRKMYGLKPQDAMSFGDNYNDIDLLQISGLGIAVSNARDEVKAIAKEITLKSIEDGVAMAIEKYC</sequence>
<accession>A0ABS5VUV0</accession>
<dbReference type="CDD" id="cd07516">
    <property type="entry name" value="HAD_Pase"/>
    <property type="match status" value="1"/>
</dbReference>
<dbReference type="Proteomes" id="UP000772618">
    <property type="component" value="Unassembled WGS sequence"/>
</dbReference>
<dbReference type="NCBIfam" id="TIGR01484">
    <property type="entry name" value="HAD-SF-IIB"/>
    <property type="match status" value="1"/>
</dbReference>
<name>A0ABS5VUV0_9BACT</name>
<proteinExistence type="predicted"/>
<dbReference type="SUPFAM" id="SSF56784">
    <property type="entry name" value="HAD-like"/>
    <property type="match status" value="1"/>
</dbReference>
<dbReference type="Gene3D" id="3.30.1240.10">
    <property type="match status" value="1"/>
</dbReference>
<dbReference type="InterPro" id="IPR023214">
    <property type="entry name" value="HAD_sf"/>
</dbReference>
<dbReference type="EMBL" id="JAHESD010000034">
    <property type="protein sequence ID" value="MBT1704600.1"/>
    <property type="molecule type" value="Genomic_DNA"/>
</dbReference>
<dbReference type="NCBIfam" id="TIGR00099">
    <property type="entry name" value="Cof-subfamily"/>
    <property type="match status" value="1"/>
</dbReference>
<dbReference type="Gene3D" id="3.40.50.1000">
    <property type="entry name" value="HAD superfamily/HAD-like"/>
    <property type="match status" value="1"/>
</dbReference>
<dbReference type="PANTHER" id="PTHR10000">
    <property type="entry name" value="PHOSPHOSERINE PHOSPHATASE"/>
    <property type="match status" value="1"/>
</dbReference>
<dbReference type="PANTHER" id="PTHR10000:SF8">
    <property type="entry name" value="HAD SUPERFAMILY HYDROLASE-LIKE, TYPE 3"/>
    <property type="match status" value="1"/>
</dbReference>
<dbReference type="Pfam" id="PF08282">
    <property type="entry name" value="Hydrolase_3"/>
    <property type="match status" value="1"/>
</dbReference>
<dbReference type="SFLD" id="SFLDS00003">
    <property type="entry name" value="Haloacid_Dehalogenase"/>
    <property type="match status" value="1"/>
</dbReference>
<keyword evidence="1" id="KW-0378">Hydrolase</keyword>
<gene>
    <name evidence="1" type="ORF">KK060_15005</name>
</gene>
<dbReference type="SFLD" id="SFLDG01140">
    <property type="entry name" value="C2.B:_Phosphomannomutase_and_P"/>
    <property type="match status" value="1"/>
</dbReference>
<evidence type="ECO:0000313" key="2">
    <source>
        <dbReference type="Proteomes" id="UP000772618"/>
    </source>
</evidence>
<organism evidence="1 2">
    <name type="scientific">Chryseosolibacter indicus</name>
    <dbReference type="NCBI Taxonomy" id="2782351"/>
    <lineage>
        <taxon>Bacteria</taxon>
        <taxon>Pseudomonadati</taxon>
        <taxon>Bacteroidota</taxon>
        <taxon>Cytophagia</taxon>
        <taxon>Cytophagales</taxon>
        <taxon>Chryseotaleaceae</taxon>
        <taxon>Chryseosolibacter</taxon>
    </lineage>
</organism>
<dbReference type="InterPro" id="IPR000150">
    <property type="entry name" value="Cof"/>
</dbReference>
<protein>
    <submittedName>
        <fullName evidence="1">Cof-type HAD-IIB family hydrolase</fullName>
    </submittedName>
</protein>
<dbReference type="InterPro" id="IPR036412">
    <property type="entry name" value="HAD-like_sf"/>
</dbReference>
<dbReference type="InterPro" id="IPR006379">
    <property type="entry name" value="HAD-SF_hydro_IIB"/>
</dbReference>
<dbReference type="RefSeq" id="WP_254154556.1">
    <property type="nucleotide sequence ID" value="NZ_JAHESD010000034.1"/>
</dbReference>
<reference evidence="1 2" key="1">
    <citation type="submission" date="2021-05" db="EMBL/GenBank/DDBJ databases">
        <title>A Polyphasic approach of four new species of the genus Ohtaekwangia: Ohtaekwangia histidinii sp. nov., Ohtaekwangia cretensis sp. nov., Ohtaekwangia indiensis sp. nov., Ohtaekwangia reichenbachii sp. nov. from diverse environment.</title>
        <authorList>
            <person name="Octaviana S."/>
        </authorList>
    </citation>
    <scope>NUCLEOTIDE SEQUENCE [LARGE SCALE GENOMIC DNA]</scope>
    <source>
        <strain evidence="1 2">PWU20</strain>
    </source>
</reference>
<comment type="caution">
    <text evidence="1">The sequence shown here is derived from an EMBL/GenBank/DDBJ whole genome shotgun (WGS) entry which is preliminary data.</text>
</comment>